<dbReference type="Proteomes" id="UP000559256">
    <property type="component" value="Unassembled WGS sequence"/>
</dbReference>
<keyword evidence="3" id="KW-1185">Reference proteome</keyword>
<organism evidence="2 3">
    <name type="scientific">Tetrapyrgos nigripes</name>
    <dbReference type="NCBI Taxonomy" id="182062"/>
    <lineage>
        <taxon>Eukaryota</taxon>
        <taxon>Fungi</taxon>
        <taxon>Dikarya</taxon>
        <taxon>Basidiomycota</taxon>
        <taxon>Agaricomycotina</taxon>
        <taxon>Agaricomycetes</taxon>
        <taxon>Agaricomycetidae</taxon>
        <taxon>Agaricales</taxon>
        <taxon>Marasmiineae</taxon>
        <taxon>Marasmiaceae</taxon>
        <taxon>Tetrapyrgos</taxon>
    </lineage>
</organism>
<dbReference type="EMBL" id="JAACJM010000287">
    <property type="protein sequence ID" value="KAF5333773.1"/>
    <property type="molecule type" value="Genomic_DNA"/>
</dbReference>
<name>A0A8H5C449_9AGAR</name>
<feature type="region of interest" description="Disordered" evidence="1">
    <location>
        <begin position="61"/>
        <end position="226"/>
    </location>
</feature>
<dbReference type="AlphaFoldDB" id="A0A8H5C449"/>
<proteinExistence type="predicted"/>
<evidence type="ECO:0008006" key="4">
    <source>
        <dbReference type="Google" id="ProtNLM"/>
    </source>
</evidence>
<feature type="non-terminal residue" evidence="2">
    <location>
        <position position="1"/>
    </location>
</feature>
<evidence type="ECO:0000256" key="1">
    <source>
        <dbReference type="SAM" id="MobiDB-lite"/>
    </source>
</evidence>
<accession>A0A8H5C449</accession>
<dbReference type="OrthoDB" id="3158924at2759"/>
<evidence type="ECO:0000313" key="3">
    <source>
        <dbReference type="Proteomes" id="UP000559256"/>
    </source>
</evidence>
<feature type="compositionally biased region" description="Acidic residues" evidence="1">
    <location>
        <begin position="200"/>
        <end position="221"/>
    </location>
</feature>
<comment type="caution">
    <text evidence="2">The sequence shown here is derived from an EMBL/GenBank/DDBJ whole genome shotgun (WGS) entry which is preliminary data.</text>
</comment>
<feature type="compositionally biased region" description="Basic residues" evidence="1">
    <location>
        <begin position="151"/>
        <end position="163"/>
    </location>
</feature>
<protein>
    <recommendedName>
        <fullName evidence="4">Chromo domain-containing protein</fullName>
    </recommendedName>
</protein>
<dbReference type="SUPFAM" id="SSF54160">
    <property type="entry name" value="Chromo domain-like"/>
    <property type="match status" value="1"/>
</dbReference>
<feature type="compositionally biased region" description="Basic and acidic residues" evidence="1">
    <location>
        <begin position="61"/>
        <end position="116"/>
    </location>
</feature>
<sequence length="285" mass="31892">SETSIDRTTKKKTVYFEGAQLMTSIEMLDALARSTWGTKMKDVFKELQPKFKKIKAAIKAHEKGLDKAAKDAEKKAAQEQKACEQAEKQRQVAEEKERKRVEKEKIKEGKRLEKEGAAAQISVGRQRGRGGARGGARDDDSGIPVIAPVHQRPRPRPRPKPVQKRNDTNATEDPASIVESEDEIPASRRESASDINLAEEVLEGEESPVEEVDEGGSDSETDSNSSEECIINCILQHQRSWGKLMFEVSWVDGDVTWQDLQSIDKCIALDEYLKKHGVKKPKDLV</sequence>
<reference evidence="2 3" key="1">
    <citation type="journal article" date="2020" name="ISME J.">
        <title>Uncovering the hidden diversity of litter-decomposition mechanisms in mushroom-forming fungi.</title>
        <authorList>
            <person name="Floudas D."/>
            <person name="Bentzer J."/>
            <person name="Ahren D."/>
            <person name="Johansson T."/>
            <person name="Persson P."/>
            <person name="Tunlid A."/>
        </authorList>
    </citation>
    <scope>NUCLEOTIDE SEQUENCE [LARGE SCALE GENOMIC DNA]</scope>
    <source>
        <strain evidence="2 3">CBS 291.85</strain>
    </source>
</reference>
<evidence type="ECO:0000313" key="2">
    <source>
        <dbReference type="EMBL" id="KAF5333773.1"/>
    </source>
</evidence>
<dbReference type="InterPro" id="IPR016197">
    <property type="entry name" value="Chromo-like_dom_sf"/>
</dbReference>
<gene>
    <name evidence="2" type="ORF">D9758_018744</name>
</gene>